<dbReference type="Gene3D" id="3.40.50.620">
    <property type="entry name" value="HUPs"/>
    <property type="match status" value="1"/>
</dbReference>
<dbReference type="Pfam" id="PF02698">
    <property type="entry name" value="DUF218"/>
    <property type="match status" value="1"/>
</dbReference>
<dbReference type="InterPro" id="IPR051599">
    <property type="entry name" value="Cell_Envelope_Assoc"/>
</dbReference>
<dbReference type="CDD" id="cd06259">
    <property type="entry name" value="YdcF-like"/>
    <property type="match status" value="1"/>
</dbReference>
<dbReference type="STRING" id="156994.SAMN04488028_1011002"/>
<proteinExistence type="predicted"/>
<dbReference type="EMBL" id="FRAA01000001">
    <property type="protein sequence ID" value="SHJ71781.1"/>
    <property type="molecule type" value="Genomic_DNA"/>
</dbReference>
<evidence type="ECO:0000259" key="1">
    <source>
        <dbReference type="Pfam" id="PF02698"/>
    </source>
</evidence>
<name>A0A1M6LKP8_REIAG</name>
<gene>
    <name evidence="2" type="ORF">SAMN04488028_1011002</name>
</gene>
<reference evidence="3" key="1">
    <citation type="submission" date="2016-11" db="EMBL/GenBank/DDBJ databases">
        <authorList>
            <person name="Varghese N."/>
            <person name="Submissions S."/>
        </authorList>
    </citation>
    <scope>NUCLEOTIDE SEQUENCE [LARGE SCALE GENOMIC DNA]</scope>
    <source>
        <strain evidence="3">DSM 26134</strain>
    </source>
</reference>
<dbReference type="RefSeq" id="WP_084190352.1">
    <property type="nucleotide sequence ID" value="NZ_FRAA01000001.1"/>
</dbReference>
<accession>A0A1M6LKP8</accession>
<dbReference type="PANTHER" id="PTHR30336:SF20">
    <property type="entry name" value="DUF218 DOMAIN-CONTAINING PROTEIN"/>
    <property type="match status" value="1"/>
</dbReference>
<dbReference type="AlphaFoldDB" id="A0A1M6LKP8"/>
<protein>
    <submittedName>
        <fullName evidence="2">Uncharacterized SAM-binding protein YcdF, DUF218 family</fullName>
    </submittedName>
</protein>
<sequence length="231" mass="26362">MTMKNGLFMWVVWFGLIGLAGGCAMSQDTCRQLLVAAESEVYDVIVVPGIPYEDGEWDMLMRGRVFWGKYLYDRGIAKNIMFSGSSVYSPHYESKIMALYAQALGVPDSVIYTEIRAEHSTENIYYSHKKANNLGFKKIALVTDPFQSKMLKSFIKKRVDPEIGIIPFVYDTLSMLNVDSVQVTIVDSTAYNPDFVSIKERESFWKRFRGTRGKNLNESYYKDGDLENDAK</sequence>
<dbReference type="PROSITE" id="PS51257">
    <property type="entry name" value="PROKAR_LIPOPROTEIN"/>
    <property type="match status" value="1"/>
</dbReference>
<dbReference type="InterPro" id="IPR003848">
    <property type="entry name" value="DUF218"/>
</dbReference>
<organism evidence="2 3">
    <name type="scientific">Reichenbachiella agariperforans</name>
    <dbReference type="NCBI Taxonomy" id="156994"/>
    <lineage>
        <taxon>Bacteria</taxon>
        <taxon>Pseudomonadati</taxon>
        <taxon>Bacteroidota</taxon>
        <taxon>Cytophagia</taxon>
        <taxon>Cytophagales</taxon>
        <taxon>Reichenbachiellaceae</taxon>
        <taxon>Reichenbachiella</taxon>
    </lineage>
</organism>
<dbReference type="Proteomes" id="UP000184474">
    <property type="component" value="Unassembled WGS sequence"/>
</dbReference>
<evidence type="ECO:0000313" key="2">
    <source>
        <dbReference type="EMBL" id="SHJ71781.1"/>
    </source>
</evidence>
<dbReference type="InterPro" id="IPR014729">
    <property type="entry name" value="Rossmann-like_a/b/a_fold"/>
</dbReference>
<keyword evidence="3" id="KW-1185">Reference proteome</keyword>
<dbReference type="PANTHER" id="PTHR30336">
    <property type="entry name" value="INNER MEMBRANE PROTEIN, PROBABLE PERMEASE"/>
    <property type="match status" value="1"/>
</dbReference>
<feature type="domain" description="DUF218" evidence="1">
    <location>
        <begin position="43"/>
        <end position="167"/>
    </location>
</feature>
<evidence type="ECO:0000313" key="3">
    <source>
        <dbReference type="Proteomes" id="UP000184474"/>
    </source>
</evidence>
<dbReference type="GO" id="GO:0005886">
    <property type="term" value="C:plasma membrane"/>
    <property type="evidence" value="ECO:0007669"/>
    <property type="project" value="TreeGrafter"/>
</dbReference>